<evidence type="ECO:0000313" key="1">
    <source>
        <dbReference type="EMBL" id="KAI4461858.1"/>
    </source>
</evidence>
<reference evidence="1" key="1">
    <citation type="submission" date="2022-04" db="EMBL/GenBank/DDBJ databases">
        <title>Chromosome-scale genome assembly of Holotrichia oblita Faldermann.</title>
        <authorList>
            <person name="Rongchong L."/>
        </authorList>
    </citation>
    <scope>NUCLEOTIDE SEQUENCE</scope>
    <source>
        <strain evidence="1">81SQS9</strain>
    </source>
</reference>
<evidence type="ECO:0000313" key="2">
    <source>
        <dbReference type="Proteomes" id="UP001056778"/>
    </source>
</evidence>
<name>A0ACB9T4Y1_HOLOL</name>
<sequence>MWNFALGYLDECPILIPRRYWGARSPTAIEYCIIPLKYVIVHHTLTPTCNNVNTCSSLLKLLQNFHMDIQGFHDIGYNFLIGGDGKLYEGAGWHKVGAHTKKYNTKSIGLAFIGNFTNKLPNRNQLKTAQIFLKCALGVGEIDRRYKLLGARTISSTQSPGLALFHEIQTWDHFAIVP</sequence>
<organism evidence="1 2">
    <name type="scientific">Holotrichia oblita</name>
    <name type="common">Chafer beetle</name>
    <dbReference type="NCBI Taxonomy" id="644536"/>
    <lineage>
        <taxon>Eukaryota</taxon>
        <taxon>Metazoa</taxon>
        <taxon>Ecdysozoa</taxon>
        <taxon>Arthropoda</taxon>
        <taxon>Hexapoda</taxon>
        <taxon>Insecta</taxon>
        <taxon>Pterygota</taxon>
        <taxon>Neoptera</taxon>
        <taxon>Endopterygota</taxon>
        <taxon>Coleoptera</taxon>
        <taxon>Polyphaga</taxon>
        <taxon>Scarabaeiformia</taxon>
        <taxon>Scarabaeidae</taxon>
        <taxon>Melolonthinae</taxon>
        <taxon>Holotrichia</taxon>
    </lineage>
</organism>
<dbReference type="Proteomes" id="UP001056778">
    <property type="component" value="Chromosome 5"/>
</dbReference>
<proteinExistence type="predicted"/>
<dbReference type="EMBL" id="CM043019">
    <property type="protein sequence ID" value="KAI4461858.1"/>
    <property type="molecule type" value="Genomic_DNA"/>
</dbReference>
<keyword evidence="2" id="KW-1185">Reference proteome</keyword>
<accession>A0ACB9T4Y1</accession>
<gene>
    <name evidence="1" type="ORF">MML48_5g00021327</name>
</gene>
<protein>
    <submittedName>
        <fullName evidence="1">Peptidoglycan recognition protein</fullName>
    </submittedName>
</protein>
<comment type="caution">
    <text evidence="1">The sequence shown here is derived from an EMBL/GenBank/DDBJ whole genome shotgun (WGS) entry which is preliminary data.</text>
</comment>